<dbReference type="Gene3D" id="2.130.10.10">
    <property type="entry name" value="YVTN repeat-like/Quinoprotein amine dehydrogenase"/>
    <property type="match status" value="2"/>
</dbReference>
<dbReference type="AlphaFoldDB" id="A0A0R3RRG9"/>
<evidence type="ECO:0000256" key="2">
    <source>
        <dbReference type="ARBA" id="ARBA00022737"/>
    </source>
</evidence>
<dbReference type="SMART" id="SM00320">
    <property type="entry name" value="WD40"/>
    <property type="match status" value="4"/>
</dbReference>
<dbReference type="PROSITE" id="PS50082">
    <property type="entry name" value="WD_REPEATS_2"/>
    <property type="match status" value="1"/>
</dbReference>
<evidence type="ECO:0000256" key="3">
    <source>
        <dbReference type="PROSITE-ProRule" id="PRU00221"/>
    </source>
</evidence>
<feature type="region of interest" description="Disordered" evidence="4">
    <location>
        <begin position="1"/>
        <end position="23"/>
    </location>
</feature>
<protein>
    <submittedName>
        <fullName evidence="6">WD_REPEATS_REGION domain-containing protein</fullName>
    </submittedName>
</protein>
<dbReference type="PANTHER" id="PTHR14107:SF16">
    <property type="entry name" value="AT02583P"/>
    <property type="match status" value="1"/>
</dbReference>
<name>A0A0R3RRG9_9BILA</name>
<dbReference type="Pfam" id="PF00400">
    <property type="entry name" value="WD40"/>
    <property type="match status" value="1"/>
</dbReference>
<dbReference type="SUPFAM" id="SSF50978">
    <property type="entry name" value="WD40 repeat-like"/>
    <property type="match status" value="1"/>
</dbReference>
<reference evidence="6" key="1">
    <citation type="submission" date="2016-04" db="UniProtKB">
        <authorList>
            <consortium name="WormBaseParasite"/>
        </authorList>
    </citation>
    <scope>IDENTIFICATION</scope>
</reference>
<dbReference type="InterPro" id="IPR001680">
    <property type="entry name" value="WD40_rpt"/>
</dbReference>
<dbReference type="InterPro" id="IPR015943">
    <property type="entry name" value="WD40/YVTN_repeat-like_dom_sf"/>
</dbReference>
<dbReference type="STRING" id="1147741.A0A0R3RRG9"/>
<keyword evidence="1 3" id="KW-0853">WD repeat</keyword>
<dbReference type="InterPro" id="IPR036322">
    <property type="entry name" value="WD40_repeat_dom_sf"/>
</dbReference>
<dbReference type="WBParaSite" id="EEL_0000433001-mRNA-1">
    <property type="protein sequence ID" value="EEL_0000433001-mRNA-1"/>
    <property type="gene ID" value="EEL_0000433001"/>
</dbReference>
<organism evidence="5 6">
    <name type="scientific">Elaeophora elaphi</name>
    <dbReference type="NCBI Taxonomy" id="1147741"/>
    <lineage>
        <taxon>Eukaryota</taxon>
        <taxon>Metazoa</taxon>
        <taxon>Ecdysozoa</taxon>
        <taxon>Nematoda</taxon>
        <taxon>Chromadorea</taxon>
        <taxon>Rhabditida</taxon>
        <taxon>Spirurina</taxon>
        <taxon>Spiruromorpha</taxon>
        <taxon>Filarioidea</taxon>
        <taxon>Onchocercidae</taxon>
        <taxon>Elaeophora</taxon>
    </lineage>
</organism>
<dbReference type="Proteomes" id="UP000050640">
    <property type="component" value="Unplaced"/>
</dbReference>
<feature type="repeat" description="WD" evidence="3">
    <location>
        <begin position="332"/>
        <end position="365"/>
    </location>
</feature>
<dbReference type="InterPro" id="IPR051362">
    <property type="entry name" value="WD_repeat_creC_regulators"/>
</dbReference>
<accession>A0A0R3RRG9</accession>
<evidence type="ECO:0000256" key="4">
    <source>
        <dbReference type="SAM" id="MobiDB-lite"/>
    </source>
</evidence>
<dbReference type="PANTHER" id="PTHR14107">
    <property type="entry name" value="WD REPEAT PROTEIN"/>
    <property type="match status" value="1"/>
</dbReference>
<evidence type="ECO:0000256" key="1">
    <source>
        <dbReference type="ARBA" id="ARBA00022574"/>
    </source>
</evidence>
<evidence type="ECO:0000313" key="6">
    <source>
        <dbReference type="WBParaSite" id="EEL_0000433001-mRNA-1"/>
    </source>
</evidence>
<sequence>MYTMNTSSQLAAGSALDSSSVQQLNTTKEDLKTHFITREGVYRQMTLSEYSRPNRVALNQGGNNVGNAPVRVSFLTIHPTASTSQQHQAIDNMMLNGSIPTLRNLALDTGVEQNLDESDSPAYSDSDMNFSNDRICFNVGRELYVFVYRGIQSAVDLNKPVDKRVYKGTYPTSHDFNQETATTTSCSLIIGFSAGQIQLIDPFRNDLQISRLYNEDRLIDKTAVTCLKWIPGQQQCFLASHTSGNAYLYNENLPCNPSPPVYQIFKQGDGYTIYTCKTKTSRNPVYRWAVGSGTLHEFAFSPNDDIKLLATVSQDGFLRIFNYHAMELLAYMKSYFGGLLCLAWSPDARYIVTGGEDDLITVYSVVEKRVVCRGQGHRSWISKVGFSSICLLVAFDPYTSCAADTVGHSSIPVDLGSEEDLQPSSLNSNDVLFKNSAAQSVNRTFINNVQFNGLSSLGDLQSTSAIPLASLRNSSIALDTSRNISAGDSTSSVRGGMQSNIQTRARKDSVSVLSVTGSAYTNMGVTYRIGSVGHDTQLCLWDLTESVLRQTAPNQKHRTSTVISIGTDQNMVMSTTLESSKPASVDIRERPHGKEKKHKRGFSFAAKLTGSSHERWSRNHSTTAANEKDKENSAKFLGTPVCPRMEEIAVIEPLICKKIAHERLTGLIFREDCVVTACQEGFILTWARPGKVHTLIINFFCTEI</sequence>
<keyword evidence="5" id="KW-1185">Reference proteome</keyword>
<keyword evidence="2" id="KW-0677">Repeat</keyword>
<proteinExistence type="predicted"/>
<evidence type="ECO:0000313" key="5">
    <source>
        <dbReference type="Proteomes" id="UP000050640"/>
    </source>
</evidence>